<proteinExistence type="predicted"/>
<organism evidence="2 3">
    <name type="scientific">Meloidogyne hapla</name>
    <name type="common">Root-knot nematode worm</name>
    <dbReference type="NCBI Taxonomy" id="6305"/>
    <lineage>
        <taxon>Eukaryota</taxon>
        <taxon>Metazoa</taxon>
        <taxon>Ecdysozoa</taxon>
        <taxon>Nematoda</taxon>
        <taxon>Chromadorea</taxon>
        <taxon>Rhabditida</taxon>
        <taxon>Tylenchina</taxon>
        <taxon>Tylenchomorpha</taxon>
        <taxon>Tylenchoidea</taxon>
        <taxon>Meloidogynidae</taxon>
        <taxon>Meloidogyninae</taxon>
        <taxon>Meloidogyne</taxon>
    </lineage>
</organism>
<evidence type="ECO:0000313" key="2">
    <source>
        <dbReference type="Proteomes" id="UP000095281"/>
    </source>
</evidence>
<reference evidence="3" key="1">
    <citation type="submission" date="2016-11" db="UniProtKB">
        <authorList>
            <consortium name="WormBaseParasite"/>
        </authorList>
    </citation>
    <scope>IDENTIFICATION</scope>
</reference>
<protein>
    <submittedName>
        <fullName evidence="3">TolC family protein</fullName>
    </submittedName>
</protein>
<name>A0A1I8B677_MELHA</name>
<keyword evidence="1" id="KW-0175">Coiled coil</keyword>
<dbReference type="WBParaSite" id="MhA1_Contig1425.frz3.gene4">
    <property type="protein sequence ID" value="MhA1_Contig1425.frz3.gene4"/>
    <property type="gene ID" value="MhA1_Contig1425.frz3.gene4"/>
</dbReference>
<keyword evidence="2" id="KW-1185">Reference proteome</keyword>
<dbReference type="Proteomes" id="UP000095281">
    <property type="component" value="Unplaced"/>
</dbReference>
<feature type="coiled-coil region" evidence="1">
    <location>
        <begin position="73"/>
        <end position="100"/>
    </location>
</feature>
<evidence type="ECO:0000256" key="1">
    <source>
        <dbReference type="SAM" id="Coils"/>
    </source>
</evidence>
<dbReference type="AlphaFoldDB" id="A0A1I8B677"/>
<sequence length="147" mass="17161">MDEARLFANEPIKALGSIQTMFENQIVKVQQLIKEGFTGNNNEIAVRMEVAVLATQLGQEEIEKIDRNFGKLFNETQDKAKQYSKTAKKFETEKRQSKAEAYFNLANYKITINNLAIVEYLKERRLTFNIEEKLFKEIHKLKDLLQL</sequence>
<evidence type="ECO:0000313" key="3">
    <source>
        <dbReference type="WBParaSite" id="MhA1_Contig1425.frz3.gene4"/>
    </source>
</evidence>
<accession>A0A1I8B677</accession>